<accession>A0AAW9Q6B8</accession>
<keyword evidence="12 14" id="KW-0067">ATP-binding</keyword>
<dbReference type="EMBL" id="JAZIBG010000036">
    <property type="protein sequence ID" value="MEF7615538.1"/>
    <property type="molecule type" value="Genomic_DNA"/>
</dbReference>
<evidence type="ECO:0000256" key="1">
    <source>
        <dbReference type="ARBA" id="ARBA00000312"/>
    </source>
</evidence>
<evidence type="ECO:0000256" key="2">
    <source>
        <dbReference type="ARBA" id="ARBA00000711"/>
    </source>
</evidence>
<dbReference type="Gene3D" id="3.40.50.300">
    <property type="entry name" value="P-loop containing nucleotide triphosphate hydrolases"/>
    <property type="match status" value="1"/>
</dbReference>
<evidence type="ECO:0000256" key="12">
    <source>
        <dbReference type="ARBA" id="ARBA00022840"/>
    </source>
</evidence>
<dbReference type="CDD" id="cd00544">
    <property type="entry name" value="CobU"/>
    <property type="match status" value="1"/>
</dbReference>
<dbReference type="GO" id="GO:0009236">
    <property type="term" value="P:cobalamin biosynthetic process"/>
    <property type="evidence" value="ECO:0007669"/>
    <property type="project" value="UniProtKB-UniRule"/>
</dbReference>
<evidence type="ECO:0000256" key="7">
    <source>
        <dbReference type="ARBA" id="ARBA00007490"/>
    </source>
</evidence>
<evidence type="ECO:0000256" key="9">
    <source>
        <dbReference type="ARBA" id="ARBA00022679"/>
    </source>
</evidence>
<feature type="active site" description="GMP-histidine intermediate" evidence="15">
    <location>
        <position position="52"/>
    </location>
</feature>
<dbReference type="Pfam" id="PF02283">
    <property type="entry name" value="CobU"/>
    <property type="match status" value="1"/>
</dbReference>
<dbReference type="EC" id="2.7.1.156" evidence="14"/>
<dbReference type="EC" id="2.7.7.62" evidence="14"/>
<comment type="pathway">
    <text evidence="5 14">Cofactor biosynthesis; adenosylcobalamin biosynthesis; adenosylcobalamin from cob(II)yrinate a,c-diamide: step 6/7.</text>
</comment>
<comment type="function">
    <text evidence="4 14">Catalyzes ATP-dependent phosphorylation of adenosylcobinamide and addition of GMP to adenosylcobinamide phosphate.</text>
</comment>
<evidence type="ECO:0000256" key="5">
    <source>
        <dbReference type="ARBA" id="ARBA00004692"/>
    </source>
</evidence>
<evidence type="ECO:0000256" key="3">
    <source>
        <dbReference type="ARBA" id="ARBA00001522"/>
    </source>
</evidence>
<dbReference type="PIRSF" id="PIRSF006135">
    <property type="entry name" value="CobU"/>
    <property type="match status" value="1"/>
</dbReference>
<evidence type="ECO:0000313" key="18">
    <source>
        <dbReference type="Proteomes" id="UP001336250"/>
    </source>
</evidence>
<evidence type="ECO:0000256" key="11">
    <source>
        <dbReference type="ARBA" id="ARBA00022777"/>
    </source>
</evidence>
<reference evidence="17 18" key="1">
    <citation type="submission" date="2024-02" db="EMBL/GenBank/DDBJ databases">
        <title>Genome sequence of Aquincola sp. MAHUQ-54.</title>
        <authorList>
            <person name="Huq M.A."/>
        </authorList>
    </citation>
    <scope>NUCLEOTIDE SEQUENCE [LARGE SCALE GENOMIC DNA]</scope>
    <source>
        <strain evidence="17 18">MAHUQ-54</strain>
    </source>
</reference>
<dbReference type="AlphaFoldDB" id="A0AAW9Q6B8"/>
<keyword evidence="18" id="KW-1185">Reference proteome</keyword>
<comment type="caution">
    <text evidence="17">The sequence shown here is derived from an EMBL/GenBank/DDBJ whole genome shotgun (WGS) entry which is preliminary data.</text>
</comment>
<keyword evidence="8 14" id="KW-0169">Cobalamin biosynthesis</keyword>
<dbReference type="GO" id="GO:0005524">
    <property type="term" value="F:ATP binding"/>
    <property type="evidence" value="ECO:0007669"/>
    <property type="project" value="UniProtKB-UniRule"/>
</dbReference>
<feature type="binding site" evidence="16">
    <location>
        <begin position="7"/>
        <end position="14"/>
    </location>
    <ligand>
        <name>GTP</name>
        <dbReference type="ChEBI" id="CHEBI:37565"/>
    </ligand>
</feature>
<comment type="similarity">
    <text evidence="7 14">Belongs to the CobU/CobP family.</text>
</comment>
<keyword evidence="10 14" id="KW-0547">Nucleotide-binding</keyword>
<dbReference type="PANTHER" id="PTHR34848:SF1">
    <property type="entry name" value="BIFUNCTIONAL ADENOSYLCOBALAMIN BIOSYNTHESIS PROTEIN COBU"/>
    <property type="match status" value="1"/>
</dbReference>
<evidence type="ECO:0000256" key="10">
    <source>
        <dbReference type="ARBA" id="ARBA00022741"/>
    </source>
</evidence>
<keyword evidence="9 14" id="KW-0808">Transferase</keyword>
<comment type="pathway">
    <text evidence="6 14">Cofactor biosynthesis; adenosylcobalamin biosynthesis; adenosylcobalamin from cob(II)yrinate a,c-diamide: step 5/7.</text>
</comment>
<gene>
    <name evidence="17" type="ORF">V4F39_16610</name>
</gene>
<dbReference type="RefSeq" id="WP_332290824.1">
    <property type="nucleotide sequence ID" value="NZ_JAZIBG010000036.1"/>
</dbReference>
<dbReference type="SUPFAM" id="SSF52540">
    <property type="entry name" value="P-loop containing nucleoside triphosphate hydrolases"/>
    <property type="match status" value="1"/>
</dbReference>
<evidence type="ECO:0000256" key="4">
    <source>
        <dbReference type="ARBA" id="ARBA00003889"/>
    </source>
</evidence>
<comment type="catalytic activity">
    <reaction evidence="2 14">
        <text>adenosylcob(III)inamide phosphate + GTP + H(+) = adenosylcob(III)inamide-GDP + diphosphate</text>
        <dbReference type="Rhea" id="RHEA:22712"/>
        <dbReference type="ChEBI" id="CHEBI:15378"/>
        <dbReference type="ChEBI" id="CHEBI:33019"/>
        <dbReference type="ChEBI" id="CHEBI:37565"/>
        <dbReference type="ChEBI" id="CHEBI:58502"/>
        <dbReference type="ChEBI" id="CHEBI:60487"/>
        <dbReference type="EC" id="2.7.7.62"/>
    </reaction>
</comment>
<feature type="binding site" evidence="16">
    <location>
        <begin position="53"/>
        <end position="56"/>
    </location>
    <ligand>
        <name>GTP</name>
        <dbReference type="ChEBI" id="CHEBI:37565"/>
    </ligand>
</feature>
<dbReference type="PANTHER" id="PTHR34848">
    <property type="match status" value="1"/>
</dbReference>
<evidence type="ECO:0000256" key="16">
    <source>
        <dbReference type="PIRSR" id="PIRSR006135-2"/>
    </source>
</evidence>
<name>A0AAW9Q6B8_9BURK</name>
<dbReference type="InterPro" id="IPR003203">
    <property type="entry name" value="CobU/CobP"/>
</dbReference>
<dbReference type="Proteomes" id="UP001336250">
    <property type="component" value="Unassembled WGS sequence"/>
</dbReference>
<evidence type="ECO:0000256" key="15">
    <source>
        <dbReference type="PIRSR" id="PIRSR006135-1"/>
    </source>
</evidence>
<keyword evidence="17" id="KW-0548">Nucleotidyltransferase</keyword>
<evidence type="ECO:0000256" key="6">
    <source>
        <dbReference type="ARBA" id="ARBA00005159"/>
    </source>
</evidence>
<comment type="catalytic activity">
    <reaction evidence="3">
        <text>adenosylcob(III)inamide + GTP = adenosylcob(III)inamide phosphate + GDP + H(+)</text>
        <dbReference type="Rhea" id="RHEA:15765"/>
        <dbReference type="ChEBI" id="CHEBI:2480"/>
        <dbReference type="ChEBI" id="CHEBI:15378"/>
        <dbReference type="ChEBI" id="CHEBI:37565"/>
        <dbReference type="ChEBI" id="CHEBI:58189"/>
        <dbReference type="ChEBI" id="CHEBI:58502"/>
        <dbReference type="EC" id="2.7.1.156"/>
    </reaction>
</comment>
<evidence type="ECO:0000256" key="13">
    <source>
        <dbReference type="ARBA" id="ARBA00023134"/>
    </source>
</evidence>
<dbReference type="GO" id="GO:0008820">
    <property type="term" value="F:cobinamide phosphate guanylyltransferase activity"/>
    <property type="evidence" value="ECO:0007669"/>
    <property type="project" value="UniProtKB-UniRule"/>
</dbReference>
<comment type="catalytic activity">
    <reaction evidence="1 14">
        <text>adenosylcob(III)inamide + ATP = adenosylcob(III)inamide phosphate + ADP + H(+)</text>
        <dbReference type="Rhea" id="RHEA:15769"/>
        <dbReference type="ChEBI" id="CHEBI:2480"/>
        <dbReference type="ChEBI" id="CHEBI:15378"/>
        <dbReference type="ChEBI" id="CHEBI:30616"/>
        <dbReference type="ChEBI" id="CHEBI:58502"/>
        <dbReference type="ChEBI" id="CHEBI:456216"/>
        <dbReference type="EC" id="2.7.1.156"/>
    </reaction>
</comment>
<keyword evidence="13 14" id="KW-0342">GTP-binding</keyword>
<feature type="binding site" evidence="16">
    <location>
        <position position="67"/>
    </location>
    <ligand>
        <name>GTP</name>
        <dbReference type="ChEBI" id="CHEBI:37565"/>
    </ligand>
</feature>
<organism evidence="17 18">
    <name type="scientific">Aquincola agrisoli</name>
    <dbReference type="NCBI Taxonomy" id="3119538"/>
    <lineage>
        <taxon>Bacteria</taxon>
        <taxon>Pseudomonadati</taxon>
        <taxon>Pseudomonadota</taxon>
        <taxon>Betaproteobacteria</taxon>
        <taxon>Burkholderiales</taxon>
        <taxon>Sphaerotilaceae</taxon>
        <taxon>Aquincola</taxon>
    </lineage>
</organism>
<dbReference type="InterPro" id="IPR027417">
    <property type="entry name" value="P-loop_NTPase"/>
</dbReference>
<evidence type="ECO:0000313" key="17">
    <source>
        <dbReference type="EMBL" id="MEF7615538.1"/>
    </source>
</evidence>
<protein>
    <recommendedName>
        <fullName evidence="14">Bifunctional adenosylcobalamin biosynthesis protein</fullName>
        <ecNumber evidence="14">2.7.1.156</ecNumber>
        <ecNumber evidence="14">2.7.7.62</ecNumber>
    </recommendedName>
</protein>
<dbReference type="GO" id="GO:0043752">
    <property type="term" value="F:adenosylcobinamide kinase activity"/>
    <property type="evidence" value="ECO:0007669"/>
    <property type="project" value="UniProtKB-EC"/>
</dbReference>
<proteinExistence type="inferred from homology"/>
<evidence type="ECO:0000256" key="14">
    <source>
        <dbReference type="PIRNR" id="PIRNR006135"/>
    </source>
</evidence>
<evidence type="ECO:0000256" key="8">
    <source>
        <dbReference type="ARBA" id="ARBA00022573"/>
    </source>
</evidence>
<feature type="binding site" evidence="16">
    <location>
        <position position="89"/>
    </location>
    <ligand>
        <name>GTP</name>
        <dbReference type="ChEBI" id="CHEBI:37565"/>
    </ligand>
</feature>
<keyword evidence="11 14" id="KW-0418">Kinase</keyword>
<dbReference type="GO" id="GO:0005525">
    <property type="term" value="F:GTP binding"/>
    <property type="evidence" value="ECO:0007669"/>
    <property type="project" value="UniProtKB-UniRule"/>
</dbReference>
<feature type="binding site" evidence="16">
    <location>
        <begin position="36"/>
        <end position="38"/>
    </location>
    <ligand>
        <name>GTP</name>
        <dbReference type="ChEBI" id="CHEBI:37565"/>
    </ligand>
</feature>
<sequence>MHELILGGQKSGKSRTAEARAAAWLAVPGREAVLLATALAGDAEMAERIARHRADRALRVPGLRTLEEAADLPGALAGASAPQRLVVVDCLTLWLTQAAMPLPPHGPAPDAAALAVQRARLCDALAAAPGPVVLVSNEIGLGVSPMSREVRAFIDALGLLHQAVAAACARVTLVVAGCELHVKGAPA</sequence>